<dbReference type="RefSeq" id="WP_073550837.1">
    <property type="nucleotide sequence ID" value="NZ_MRCC01000015.1"/>
</dbReference>
<protein>
    <submittedName>
        <fullName evidence="1">Uncharacterized protein</fullName>
    </submittedName>
</protein>
<name>A0A1U7HJB2_9CHRO</name>
<reference evidence="1 2" key="1">
    <citation type="submission" date="2016-11" db="EMBL/GenBank/DDBJ databases">
        <title>Draft Genome Sequences of Nine Cyanobacterial Strains from Diverse Habitats.</title>
        <authorList>
            <person name="Zhu T."/>
            <person name="Hou S."/>
            <person name="Lu X."/>
            <person name="Hess W.R."/>
        </authorList>
    </citation>
    <scope>NUCLEOTIDE SEQUENCE [LARGE SCALE GENOMIC DNA]</scope>
    <source>
        <strain evidence="1 2">5.2 s.c.1</strain>
    </source>
</reference>
<comment type="caution">
    <text evidence="1">The sequence shown here is derived from an EMBL/GenBank/DDBJ whole genome shotgun (WGS) entry which is preliminary data.</text>
</comment>
<organism evidence="1 2">
    <name type="scientific">Chroogloeocystis siderophila 5.2 s.c.1</name>
    <dbReference type="NCBI Taxonomy" id="247279"/>
    <lineage>
        <taxon>Bacteria</taxon>
        <taxon>Bacillati</taxon>
        <taxon>Cyanobacteriota</taxon>
        <taxon>Cyanophyceae</taxon>
        <taxon>Oscillatoriophycideae</taxon>
        <taxon>Chroococcales</taxon>
        <taxon>Chroococcaceae</taxon>
        <taxon>Chroogloeocystis</taxon>
    </lineage>
</organism>
<sequence>MNELKQSPPPAIALTIMLATVVDCGAFVKPGDSCRGLISKVHEGGLMKFRAKQTSEDGFVSVAAFPSN</sequence>
<proteinExistence type="predicted"/>
<keyword evidence="2" id="KW-1185">Reference proteome</keyword>
<accession>A0A1U7HJB2</accession>
<evidence type="ECO:0000313" key="2">
    <source>
        <dbReference type="Proteomes" id="UP000185984"/>
    </source>
</evidence>
<dbReference type="EMBL" id="MRCC01000015">
    <property type="protein sequence ID" value="OKH23680.1"/>
    <property type="molecule type" value="Genomic_DNA"/>
</dbReference>
<evidence type="ECO:0000313" key="1">
    <source>
        <dbReference type="EMBL" id="OKH23680.1"/>
    </source>
</evidence>
<dbReference type="AlphaFoldDB" id="A0A1U7HJB2"/>
<dbReference type="Proteomes" id="UP000185984">
    <property type="component" value="Unassembled WGS sequence"/>
</dbReference>
<gene>
    <name evidence="1" type="ORF">NIES1031_17775</name>
</gene>